<dbReference type="PROSITE" id="PS50195">
    <property type="entry name" value="PX"/>
    <property type="match status" value="1"/>
</dbReference>
<evidence type="ECO:0000256" key="1">
    <source>
        <dbReference type="ARBA" id="ARBA00004496"/>
    </source>
</evidence>
<evidence type="ECO:0000259" key="4">
    <source>
        <dbReference type="PROSITE" id="PS50195"/>
    </source>
</evidence>
<gene>
    <name evidence="5" type="ORF">EVOR1521_LOCUS25296</name>
</gene>
<dbReference type="EMBL" id="CAUJNA010003450">
    <property type="protein sequence ID" value="CAJ1402386.1"/>
    <property type="molecule type" value="Genomic_DNA"/>
</dbReference>
<dbReference type="Gene3D" id="3.30.1520.10">
    <property type="entry name" value="Phox-like domain"/>
    <property type="match status" value="1"/>
</dbReference>
<dbReference type="Proteomes" id="UP001178507">
    <property type="component" value="Unassembled WGS sequence"/>
</dbReference>
<evidence type="ECO:0000256" key="2">
    <source>
        <dbReference type="ARBA" id="ARBA00022490"/>
    </source>
</evidence>
<dbReference type="GO" id="GO:0035091">
    <property type="term" value="F:phosphatidylinositol binding"/>
    <property type="evidence" value="ECO:0007669"/>
    <property type="project" value="InterPro"/>
</dbReference>
<dbReference type="SUPFAM" id="SSF48371">
    <property type="entry name" value="ARM repeat"/>
    <property type="match status" value="1"/>
</dbReference>
<protein>
    <recommendedName>
        <fullName evidence="4">PX domain-containing protein</fullName>
    </recommendedName>
</protein>
<keyword evidence="3" id="KW-0175">Coiled coil</keyword>
<dbReference type="AlphaFoldDB" id="A0AA36JAZ3"/>
<accession>A0AA36JAZ3</accession>
<dbReference type="InterPro" id="IPR036871">
    <property type="entry name" value="PX_dom_sf"/>
</dbReference>
<dbReference type="GO" id="GO:0005737">
    <property type="term" value="C:cytoplasm"/>
    <property type="evidence" value="ECO:0007669"/>
    <property type="project" value="UniProtKB-SubCell"/>
</dbReference>
<proteinExistence type="predicted"/>
<feature type="coiled-coil region" evidence="3">
    <location>
        <begin position="697"/>
        <end position="752"/>
    </location>
</feature>
<reference evidence="5" key="1">
    <citation type="submission" date="2023-08" db="EMBL/GenBank/DDBJ databases">
        <authorList>
            <person name="Chen Y."/>
            <person name="Shah S."/>
            <person name="Dougan E. K."/>
            <person name="Thang M."/>
            <person name="Chan C."/>
        </authorList>
    </citation>
    <scope>NUCLEOTIDE SEQUENCE</scope>
</reference>
<evidence type="ECO:0000256" key="3">
    <source>
        <dbReference type="SAM" id="Coils"/>
    </source>
</evidence>
<evidence type="ECO:0000313" key="6">
    <source>
        <dbReference type="Proteomes" id="UP001178507"/>
    </source>
</evidence>
<feature type="domain" description="PX" evidence="4">
    <location>
        <begin position="1"/>
        <end position="103"/>
    </location>
</feature>
<keyword evidence="6" id="KW-1185">Reference proteome</keyword>
<sequence length="816" mass="89239">MTGGTLGFRYTEYKIEVDDCGRCYSRQRRYTMFAWLHAELRRRELACALPELPPKKILGNRDTAFVERRRQQLEDYLKALLMLPAVIQDGMIWAFLDADEATAVVPRFLCRPATHHAADKCLSALKRAVADKETEIFRLCDASVLEELASFAKAEASEEAVVAVPQQAQQLLQVRLWNRIKLCFILLQVICYDRARHKLVQSGVFGALLALLCRATEDEAAARSSDSWTENHHNGSLAATDCVKRLIQVTQGEALLVFCQQDGALDALRRLATAESEVLHAVCAWLLWFGLRCGGVVAALAGTAGGSNNRGLSLLGRLLKSPDLGARALASLCIGCIVREEGVLDADSREHCLEALAPLSAEMDAREKRFLSDAARCALAGPAKETGRCPSVSGSLAASEAPTVKESVASADSARTLRLSVSAHREDKPEEAPKVPVITRDPNLVKLLAEICSPKELPRLQVLLGLQDDGGEYGGVDTVTAAAVAVLDHFVQHSVEKDSAKLRELQPLMPQLQQLVEGGDDGQMVEGGVGGAAAGEPPGAQVSREEVRVRAARILVRVKEAQAEAACRVPPELPAFGSRTRILEVLMRHSDTCQASAGGRILQFREHCQAQSEHIVAGNLGKAPCVSEKDFQGFLNELGQLTLSRRSLSTQMTGLQKALEDMNARLDQNRVRHGILAKDVFDLNRNFEELAGESTRTAEVLAELKRCEEEQRKSNEEVDHLTAQQREAKVVADNSSSKAAEAEALAKDLSKREADLAEFCHTAPAQLERCQEQSLQMFRSNGPTSGSFAQSCPWRRIAASVTSRACKRHSRRQTRL</sequence>
<organism evidence="5 6">
    <name type="scientific">Effrenium voratum</name>
    <dbReference type="NCBI Taxonomy" id="2562239"/>
    <lineage>
        <taxon>Eukaryota</taxon>
        <taxon>Sar</taxon>
        <taxon>Alveolata</taxon>
        <taxon>Dinophyceae</taxon>
        <taxon>Suessiales</taxon>
        <taxon>Symbiodiniaceae</taxon>
        <taxon>Effrenium</taxon>
    </lineage>
</organism>
<dbReference type="PANTHER" id="PTHR22999:SF23">
    <property type="entry name" value="SORTING NEXIN-16"/>
    <property type="match status" value="1"/>
</dbReference>
<name>A0AA36JAZ3_9DINO</name>
<comment type="subcellular location">
    <subcellularLocation>
        <location evidence="1">Cytoplasm</location>
    </subcellularLocation>
</comment>
<dbReference type="CDD" id="cd06093">
    <property type="entry name" value="PX_domain"/>
    <property type="match status" value="1"/>
</dbReference>
<dbReference type="InterPro" id="IPR011989">
    <property type="entry name" value="ARM-like"/>
</dbReference>
<dbReference type="SMART" id="SM00312">
    <property type="entry name" value="PX"/>
    <property type="match status" value="1"/>
</dbReference>
<dbReference type="SUPFAM" id="SSF64268">
    <property type="entry name" value="PX domain"/>
    <property type="match status" value="1"/>
</dbReference>
<comment type="caution">
    <text evidence="5">The sequence shown here is derived from an EMBL/GenBank/DDBJ whole genome shotgun (WGS) entry which is preliminary data.</text>
</comment>
<keyword evidence="2" id="KW-0963">Cytoplasm</keyword>
<dbReference type="Pfam" id="PF00787">
    <property type="entry name" value="PX"/>
    <property type="match status" value="1"/>
</dbReference>
<dbReference type="PANTHER" id="PTHR22999">
    <property type="entry name" value="PX SERINE/THREONINE KINASE PXK"/>
    <property type="match status" value="1"/>
</dbReference>
<dbReference type="InterPro" id="IPR016024">
    <property type="entry name" value="ARM-type_fold"/>
</dbReference>
<dbReference type="Gene3D" id="1.25.10.10">
    <property type="entry name" value="Leucine-rich Repeat Variant"/>
    <property type="match status" value="1"/>
</dbReference>
<evidence type="ECO:0000313" key="5">
    <source>
        <dbReference type="EMBL" id="CAJ1402386.1"/>
    </source>
</evidence>
<dbReference type="InterPro" id="IPR051837">
    <property type="entry name" value="SortingNexin/PXDomain-PKLike"/>
</dbReference>
<dbReference type="InterPro" id="IPR001683">
    <property type="entry name" value="PX_dom"/>
</dbReference>